<evidence type="ECO:0000313" key="2">
    <source>
        <dbReference type="EMBL" id="KAG2179814.1"/>
    </source>
</evidence>
<dbReference type="EMBL" id="JAEPQZ010000006">
    <property type="protein sequence ID" value="KAG2179814.1"/>
    <property type="molecule type" value="Genomic_DNA"/>
</dbReference>
<evidence type="ECO:0008006" key="4">
    <source>
        <dbReference type="Google" id="ProtNLM"/>
    </source>
</evidence>
<comment type="caution">
    <text evidence="2">The sequence shown here is derived from an EMBL/GenBank/DDBJ whole genome shotgun (WGS) entry which is preliminary data.</text>
</comment>
<dbReference type="InterPro" id="IPR029058">
    <property type="entry name" value="AB_hydrolase_fold"/>
</dbReference>
<dbReference type="PANTHER" id="PTHR11247:SF8">
    <property type="entry name" value="PALMITOYL-PROTEIN THIOESTERASE 1"/>
    <property type="match status" value="1"/>
</dbReference>
<proteinExistence type="predicted"/>
<dbReference type="GO" id="GO:0016790">
    <property type="term" value="F:thiolester hydrolase activity"/>
    <property type="evidence" value="ECO:0007669"/>
    <property type="project" value="TreeGrafter"/>
</dbReference>
<accession>A0A8H7UI05</accession>
<dbReference type="Pfam" id="PF02089">
    <property type="entry name" value="Palm_thioest"/>
    <property type="match status" value="2"/>
</dbReference>
<dbReference type="PANTHER" id="PTHR11247">
    <property type="entry name" value="PALMITOYL-PROTEIN THIOESTERASE/DOLICHYLDIPHOSPHATASE 1"/>
    <property type="match status" value="1"/>
</dbReference>
<keyword evidence="1" id="KW-0378">Hydrolase</keyword>
<feature type="non-terminal residue" evidence="2">
    <location>
        <position position="1"/>
    </location>
</feature>
<organism evidence="2 3">
    <name type="scientific">Mortierella isabellina</name>
    <name type="common">Filamentous fungus</name>
    <name type="synonym">Umbelopsis isabellina</name>
    <dbReference type="NCBI Taxonomy" id="91625"/>
    <lineage>
        <taxon>Eukaryota</taxon>
        <taxon>Fungi</taxon>
        <taxon>Fungi incertae sedis</taxon>
        <taxon>Mucoromycota</taxon>
        <taxon>Mucoromycotina</taxon>
        <taxon>Umbelopsidomycetes</taxon>
        <taxon>Umbelopsidales</taxon>
        <taxon>Umbelopsidaceae</taxon>
        <taxon>Umbelopsis</taxon>
    </lineage>
</organism>
<sequence length="234" mass="26647">MGDSCCDPETMGRVAGLIQESLPGTFVHSIQVGDTPDNDANAGFFGNINEQASYLERLAYVQRCNRPSVHNLISFGGQHAGVSDLPGCSDQPDFRCNLMRTIAKRGVYTEYVRKHIIQAQYYKDPTNFEALMPVWNILVYMDRNIFLPDINNEYPHSKNKTYKENLLSLNKLVLIKFAEDETVRPAESAWFWFYNEDGDLVPLKKQPLYTEDWLGLKALDKKNGIDFEECPGAH</sequence>
<dbReference type="AlphaFoldDB" id="A0A8H7UI05"/>
<gene>
    <name evidence="2" type="ORF">INT43_003597</name>
</gene>
<protein>
    <recommendedName>
        <fullName evidence="4">Palmitoyl-protein thioesterase 1</fullName>
    </recommendedName>
</protein>
<name>A0A8H7UI05_MORIS</name>
<dbReference type="Proteomes" id="UP000654370">
    <property type="component" value="Unassembled WGS sequence"/>
</dbReference>
<dbReference type="Gene3D" id="3.40.50.1820">
    <property type="entry name" value="alpha/beta hydrolase"/>
    <property type="match status" value="2"/>
</dbReference>
<evidence type="ECO:0000313" key="3">
    <source>
        <dbReference type="Proteomes" id="UP000654370"/>
    </source>
</evidence>
<keyword evidence="3" id="KW-1185">Reference proteome</keyword>
<dbReference type="OrthoDB" id="10263094at2759"/>
<reference evidence="2" key="1">
    <citation type="submission" date="2020-12" db="EMBL/GenBank/DDBJ databases">
        <title>Metabolic potential, ecology and presence of endohyphal bacteria is reflected in genomic diversity of Mucoromycotina.</title>
        <authorList>
            <person name="Muszewska A."/>
            <person name="Okrasinska A."/>
            <person name="Steczkiewicz K."/>
            <person name="Drgas O."/>
            <person name="Orlowska M."/>
            <person name="Perlinska-Lenart U."/>
            <person name="Aleksandrzak-Piekarczyk T."/>
            <person name="Szatraj K."/>
            <person name="Zielenkiewicz U."/>
            <person name="Pilsyk S."/>
            <person name="Malc E."/>
            <person name="Mieczkowski P."/>
            <person name="Kruszewska J.S."/>
            <person name="Biernat P."/>
            <person name="Pawlowska J."/>
        </authorList>
    </citation>
    <scope>NUCLEOTIDE SEQUENCE</scope>
    <source>
        <strain evidence="2">WA0000067209</strain>
    </source>
</reference>
<dbReference type="SUPFAM" id="SSF53474">
    <property type="entry name" value="alpha/beta-Hydrolases"/>
    <property type="match status" value="1"/>
</dbReference>
<evidence type="ECO:0000256" key="1">
    <source>
        <dbReference type="ARBA" id="ARBA00022801"/>
    </source>
</evidence>